<dbReference type="Gene3D" id="2.40.33.20">
    <property type="entry name" value="PK beta-barrel domain-like"/>
    <property type="match status" value="1"/>
</dbReference>
<evidence type="ECO:0000259" key="1">
    <source>
        <dbReference type="PROSITE" id="PS51340"/>
    </source>
</evidence>
<sequence length="147" mass="15870">MTGSIVSLRLCLGSREPMEEVAQANFLTGQGIQGDRHMRSDGLRSKRQVLVMDVETLDHFDLEPGQVRENITLKGLDLSTISAGDRVSLGADVVLEITGVCEPCSRMDEIRPGLKDEIDGKRGLLAFVEKGGVVSVGSEVGVNTFQL</sequence>
<gene>
    <name evidence="2" type="ORF">METZ01_LOCUS178691</name>
</gene>
<reference evidence="2" key="1">
    <citation type="submission" date="2018-05" db="EMBL/GenBank/DDBJ databases">
        <authorList>
            <person name="Lanie J.A."/>
            <person name="Ng W.-L."/>
            <person name="Kazmierczak K.M."/>
            <person name="Andrzejewski T.M."/>
            <person name="Davidsen T.M."/>
            <person name="Wayne K.J."/>
            <person name="Tettelin H."/>
            <person name="Glass J.I."/>
            <person name="Rusch D."/>
            <person name="Podicherti R."/>
            <person name="Tsui H.-C.T."/>
            <person name="Winkler M.E."/>
        </authorList>
    </citation>
    <scope>NUCLEOTIDE SEQUENCE</scope>
</reference>
<dbReference type="AlphaFoldDB" id="A0A382CKI1"/>
<dbReference type="InterPro" id="IPR011037">
    <property type="entry name" value="Pyrv_Knase-like_insert_dom_sf"/>
</dbReference>
<accession>A0A382CKI1</accession>
<dbReference type="GO" id="GO:0030151">
    <property type="term" value="F:molybdenum ion binding"/>
    <property type="evidence" value="ECO:0007669"/>
    <property type="project" value="InterPro"/>
</dbReference>
<dbReference type="InterPro" id="IPR052716">
    <property type="entry name" value="MOSC_domain"/>
</dbReference>
<dbReference type="SUPFAM" id="SSF50800">
    <property type="entry name" value="PK beta-barrel domain-like"/>
    <property type="match status" value="1"/>
</dbReference>
<dbReference type="GO" id="GO:0003824">
    <property type="term" value="F:catalytic activity"/>
    <property type="evidence" value="ECO:0007669"/>
    <property type="project" value="InterPro"/>
</dbReference>
<evidence type="ECO:0000313" key="2">
    <source>
        <dbReference type="EMBL" id="SVB25837.1"/>
    </source>
</evidence>
<organism evidence="2">
    <name type="scientific">marine metagenome</name>
    <dbReference type="NCBI Taxonomy" id="408172"/>
    <lineage>
        <taxon>unclassified sequences</taxon>
        <taxon>metagenomes</taxon>
        <taxon>ecological metagenomes</taxon>
    </lineage>
</organism>
<dbReference type="PANTHER" id="PTHR36930:SF1">
    <property type="entry name" value="MOSC DOMAIN-CONTAINING PROTEIN"/>
    <property type="match status" value="1"/>
</dbReference>
<dbReference type="PANTHER" id="PTHR36930">
    <property type="entry name" value="METAL-SULFUR CLUSTER BIOSYNTHESIS PROTEINS YUAD-RELATED"/>
    <property type="match status" value="1"/>
</dbReference>
<feature type="domain" description="MOSC" evidence="1">
    <location>
        <begin position="19"/>
        <end position="143"/>
    </location>
</feature>
<dbReference type="Pfam" id="PF03473">
    <property type="entry name" value="MOSC"/>
    <property type="match status" value="1"/>
</dbReference>
<dbReference type="GO" id="GO:0030170">
    <property type="term" value="F:pyridoxal phosphate binding"/>
    <property type="evidence" value="ECO:0007669"/>
    <property type="project" value="InterPro"/>
</dbReference>
<dbReference type="InterPro" id="IPR005302">
    <property type="entry name" value="MoCF_Sase_C"/>
</dbReference>
<proteinExistence type="predicted"/>
<protein>
    <recommendedName>
        <fullName evidence="1">MOSC domain-containing protein</fullName>
    </recommendedName>
</protein>
<dbReference type="PROSITE" id="PS51340">
    <property type="entry name" value="MOSC"/>
    <property type="match status" value="1"/>
</dbReference>
<name>A0A382CKI1_9ZZZZ</name>
<dbReference type="EMBL" id="UINC01034656">
    <property type="protein sequence ID" value="SVB25837.1"/>
    <property type="molecule type" value="Genomic_DNA"/>
</dbReference>